<gene>
    <name evidence="3" type="ORF">Rsw2DRAFT_3267</name>
</gene>
<keyword evidence="2" id="KW-1133">Transmembrane helix</keyword>
<evidence type="ECO:0000313" key="4">
    <source>
        <dbReference type="Proteomes" id="UP000010121"/>
    </source>
</evidence>
<dbReference type="EMBL" id="ACYY01000033">
    <property type="protein sequence ID" value="EEW23810.1"/>
    <property type="molecule type" value="Genomic_DNA"/>
</dbReference>
<sequence>MPVWFWVLAVIAAVAAVLAMLPAVVILSSFYAFGWGFPVGMLWFVAANLWWVLLLLWPVIWSLRRGRILVGLVFSAGLMALAVGGFYSLRAAHLASLYVPLVVAQPLSGQVLSAELVEGRDGALLGNSVCGDLCERLLIGGMDWVRVVSPGPDGVPVATVTARAEAVDCRALDPDFPDGAPCLLLRADRGSAADLRLTVTQQGDGHASREDMSGLAFLLSRQRLLVEDLRGPSPVLLHDQSRRIWMQATQPVPLHANAGFDGNGLHGGGLTFPWVRLQDAPLDVASVLQAAAVPLAPARGFTQTKPGDRSRAAEGYFDERPHDLALIASLLGKPGERQAAQISAWLDRFSRGRAPTLAERALLARLPLETQRIHALDRLMQVQPELFVPDFRAYYDRVLSGPDQQSTTAAAVILETVRRDPPESHAAEADLFRTVIASGRQWGYLIQVAGRYGFDPLPLFQAEVKAPNRPKDGPDLYALFHAACNSDPKWADSLAPFVHAQMLPLLAEMDRRKDALRMGTTALMMLGREDLAQDLHNRVDWPTVYAVESKGFNHITMEQLQERLLGSQSRTAAEAAPSRRAWRQGLIPWAGVAITGATLACECCPDEPPVSCAAVAVLPEGAPDAGGKAHRGGAGRGTLLGAQPGFPAPQPGGQGAGAADGQQGDVGIAGDLRISGRNRADATFDAARCRGPL</sequence>
<organism evidence="3 4">
    <name type="scientific">Rhodobacter ferrooxidans</name>
    <dbReference type="NCBI Taxonomy" id="371731"/>
    <lineage>
        <taxon>Bacteria</taxon>
        <taxon>Pseudomonadati</taxon>
        <taxon>Pseudomonadota</taxon>
        <taxon>Alphaproteobacteria</taxon>
        <taxon>Rhodobacterales</taxon>
        <taxon>Rhodobacter group</taxon>
        <taxon>Rhodobacter</taxon>
    </lineage>
</organism>
<keyword evidence="2" id="KW-0472">Membrane</keyword>
<feature type="transmembrane region" description="Helical" evidence="2">
    <location>
        <begin position="7"/>
        <end position="34"/>
    </location>
</feature>
<evidence type="ECO:0000313" key="3">
    <source>
        <dbReference type="EMBL" id="EEW23810.1"/>
    </source>
</evidence>
<evidence type="ECO:0000256" key="2">
    <source>
        <dbReference type="SAM" id="Phobius"/>
    </source>
</evidence>
<comment type="caution">
    <text evidence="3">The sequence shown here is derived from an EMBL/GenBank/DDBJ whole genome shotgun (WGS) entry which is preliminary data.</text>
</comment>
<keyword evidence="2" id="KW-0812">Transmembrane</keyword>
<evidence type="ECO:0000256" key="1">
    <source>
        <dbReference type="SAM" id="MobiDB-lite"/>
    </source>
</evidence>
<keyword evidence="4" id="KW-1185">Reference proteome</keyword>
<feature type="region of interest" description="Disordered" evidence="1">
    <location>
        <begin position="624"/>
        <end position="668"/>
    </location>
</feature>
<accession>C8S5D8</accession>
<dbReference type="STRING" id="371731.Rsw2DRAFT_3267"/>
<protein>
    <submittedName>
        <fullName evidence="3">Uncharacterized protein</fullName>
    </submittedName>
</protein>
<proteinExistence type="predicted"/>
<feature type="compositionally biased region" description="Low complexity" evidence="1">
    <location>
        <begin position="659"/>
        <end position="668"/>
    </location>
</feature>
<feature type="transmembrane region" description="Helical" evidence="2">
    <location>
        <begin position="68"/>
        <end position="89"/>
    </location>
</feature>
<feature type="transmembrane region" description="Helical" evidence="2">
    <location>
        <begin position="40"/>
        <end position="61"/>
    </location>
</feature>
<name>C8S5D8_9RHOB</name>
<dbReference type="Proteomes" id="UP000010121">
    <property type="component" value="Unassembled WGS sequence"/>
</dbReference>
<reference evidence="3 4" key="1">
    <citation type="submission" date="2009-08" db="EMBL/GenBank/DDBJ databases">
        <title>The draft genome of Rhodobacter sp. SW2.</title>
        <authorList>
            <consortium name="US DOE Joint Genome Institute (JGI-PGF)"/>
            <person name="Lucas S."/>
            <person name="Copeland A."/>
            <person name="Lapidus A."/>
            <person name="Glavina del Rio T."/>
            <person name="Tice H."/>
            <person name="Bruce D."/>
            <person name="Goodwin L."/>
            <person name="Pitluck S."/>
            <person name="Larimer F."/>
            <person name="Land M.L."/>
            <person name="Hauser L."/>
            <person name="Emerson D."/>
        </authorList>
    </citation>
    <scope>NUCLEOTIDE SEQUENCE [LARGE SCALE GENOMIC DNA]</scope>
    <source>
        <strain evidence="3 4">SW2</strain>
    </source>
</reference>
<dbReference type="AlphaFoldDB" id="C8S5D8"/>